<accession>A0A7X2TSQ9</accession>
<dbReference type="InterPro" id="IPR000600">
    <property type="entry name" value="ROK"/>
</dbReference>
<dbReference type="Proteomes" id="UP000460549">
    <property type="component" value="Unassembled WGS sequence"/>
</dbReference>
<name>A0A7X2TSQ9_9SPIO</name>
<dbReference type="SUPFAM" id="SSF46785">
    <property type="entry name" value="Winged helix' DNA-binding domain"/>
    <property type="match status" value="1"/>
</dbReference>
<sequence length="389" mass="43935">MPINNNIFQKNANTALVTEAIWLKGEVSRVDISRSLHLYRSTVTNIISFLLESGVVLEGETSKSPSQGGRKPILLSLNDSFGCVMGIDIQPSHYRIAILSFSGKTLCEEKGSLGDISLEDMIWNILDIAFSMHRECVKTPVLAICFSIPGVINNETGEIIYSNPFKIEKFNLKNYVKSKYDYPIYVDNDANCAAWWDLVKYEEHKEENAIVLVGDYHEDTNVSNDRIGIGLGIGIVINGKVYHGSHYKAGEFCSVSWYKGNETQNGLPLELLKRTIDDEEAYKKWFADTMISFVPMLSMMDFKSMILHGKPFSNKEKILQTIKEVTPTLFDALEFAGTKLVFDYENDMVGAKGAAMMFLAKLFSVPELNEKNDIPTWDELILFAKRQVW</sequence>
<dbReference type="Gene3D" id="1.10.10.10">
    <property type="entry name" value="Winged helix-like DNA-binding domain superfamily/Winged helix DNA-binding domain"/>
    <property type="match status" value="1"/>
</dbReference>
<protein>
    <submittedName>
        <fullName evidence="1">ROK family protein</fullName>
    </submittedName>
</protein>
<dbReference type="InterPro" id="IPR036388">
    <property type="entry name" value="WH-like_DNA-bd_sf"/>
</dbReference>
<dbReference type="InterPro" id="IPR043129">
    <property type="entry name" value="ATPase_NBD"/>
</dbReference>
<reference evidence="1 2" key="1">
    <citation type="submission" date="2019-08" db="EMBL/GenBank/DDBJ databases">
        <title>In-depth cultivation of the pig gut microbiome towards novel bacterial diversity and tailored functional studies.</title>
        <authorList>
            <person name="Wylensek D."/>
            <person name="Hitch T.C.A."/>
            <person name="Clavel T."/>
        </authorList>
    </citation>
    <scope>NUCLEOTIDE SEQUENCE [LARGE SCALE GENOMIC DNA]</scope>
    <source>
        <strain evidence="1 2">NM-380-WT-3C1</strain>
    </source>
</reference>
<dbReference type="Gene3D" id="3.30.420.40">
    <property type="match status" value="2"/>
</dbReference>
<dbReference type="CDD" id="cd23763">
    <property type="entry name" value="ASKHA_ATPase_ROK"/>
    <property type="match status" value="1"/>
</dbReference>
<dbReference type="InterPro" id="IPR036390">
    <property type="entry name" value="WH_DNA-bd_sf"/>
</dbReference>
<dbReference type="RefSeq" id="WP_154426791.1">
    <property type="nucleotide sequence ID" value="NZ_VUNN01000031.1"/>
</dbReference>
<dbReference type="AlphaFoldDB" id="A0A7X2TSQ9"/>
<dbReference type="EMBL" id="VUNN01000031">
    <property type="protein sequence ID" value="MSU07223.1"/>
    <property type="molecule type" value="Genomic_DNA"/>
</dbReference>
<comment type="caution">
    <text evidence="1">The sequence shown here is derived from an EMBL/GenBank/DDBJ whole genome shotgun (WGS) entry which is preliminary data.</text>
</comment>
<dbReference type="PANTHER" id="PTHR18964:SF170">
    <property type="entry name" value="SUGAR KINASE"/>
    <property type="match status" value="1"/>
</dbReference>
<proteinExistence type="predicted"/>
<dbReference type="SUPFAM" id="SSF53067">
    <property type="entry name" value="Actin-like ATPase domain"/>
    <property type="match status" value="1"/>
</dbReference>
<dbReference type="Pfam" id="PF00480">
    <property type="entry name" value="ROK"/>
    <property type="match status" value="1"/>
</dbReference>
<gene>
    <name evidence="1" type="ORF">FYJ80_10675</name>
</gene>
<evidence type="ECO:0000313" key="2">
    <source>
        <dbReference type="Proteomes" id="UP000460549"/>
    </source>
</evidence>
<evidence type="ECO:0000313" key="1">
    <source>
        <dbReference type="EMBL" id="MSU07223.1"/>
    </source>
</evidence>
<organism evidence="1 2">
    <name type="scientific">Bullifex porci</name>
    <dbReference type="NCBI Taxonomy" id="2606638"/>
    <lineage>
        <taxon>Bacteria</taxon>
        <taxon>Pseudomonadati</taxon>
        <taxon>Spirochaetota</taxon>
        <taxon>Spirochaetia</taxon>
        <taxon>Spirochaetales</taxon>
        <taxon>Spirochaetaceae</taxon>
        <taxon>Bullifex</taxon>
    </lineage>
</organism>
<dbReference type="PANTHER" id="PTHR18964">
    <property type="entry name" value="ROK (REPRESSOR, ORF, KINASE) FAMILY"/>
    <property type="match status" value="1"/>
</dbReference>
<keyword evidence="2" id="KW-1185">Reference proteome</keyword>